<dbReference type="SUPFAM" id="SSF56176">
    <property type="entry name" value="FAD-binding/transporter-associated domain-like"/>
    <property type="match status" value="1"/>
</dbReference>
<dbReference type="GO" id="GO:0071949">
    <property type="term" value="F:FAD binding"/>
    <property type="evidence" value="ECO:0007669"/>
    <property type="project" value="InterPro"/>
</dbReference>
<evidence type="ECO:0000256" key="3">
    <source>
        <dbReference type="ARBA" id="ARBA00022827"/>
    </source>
</evidence>
<dbReference type="OMA" id="TIMSPAN"/>
<dbReference type="InterPro" id="IPR016169">
    <property type="entry name" value="FAD-bd_PCMH_sub2"/>
</dbReference>
<evidence type="ECO:0000256" key="4">
    <source>
        <dbReference type="ARBA" id="ARBA00023002"/>
    </source>
</evidence>
<dbReference type="STRING" id="1076935.U4LP93"/>
<keyword evidence="2" id="KW-0285">Flavoprotein</keyword>
<keyword evidence="3" id="KW-0274">FAD</keyword>
<comment type="similarity">
    <text evidence="1">Belongs to the oxygen-dependent FAD-linked oxidoreductase family.</text>
</comment>
<dbReference type="Proteomes" id="UP000018144">
    <property type="component" value="Unassembled WGS sequence"/>
</dbReference>
<dbReference type="InterPro" id="IPR050416">
    <property type="entry name" value="FAD-linked_Oxidoreductase"/>
</dbReference>
<dbReference type="InterPro" id="IPR006094">
    <property type="entry name" value="Oxid_FAD_bind_N"/>
</dbReference>
<evidence type="ECO:0000256" key="1">
    <source>
        <dbReference type="ARBA" id="ARBA00005466"/>
    </source>
</evidence>
<gene>
    <name evidence="6" type="ORF">PCON_01068</name>
</gene>
<proteinExistence type="inferred from homology"/>
<dbReference type="InterPro" id="IPR016166">
    <property type="entry name" value="FAD-bd_PCMH"/>
</dbReference>
<dbReference type="EMBL" id="HF936048">
    <property type="protein sequence ID" value="CCX33387.1"/>
    <property type="molecule type" value="Genomic_DNA"/>
</dbReference>
<name>U4LP93_PYROM</name>
<evidence type="ECO:0000313" key="7">
    <source>
        <dbReference type="Proteomes" id="UP000018144"/>
    </source>
</evidence>
<dbReference type="eggNOG" id="KOG1231">
    <property type="taxonomic scope" value="Eukaryota"/>
</dbReference>
<dbReference type="PROSITE" id="PS51387">
    <property type="entry name" value="FAD_PCMH"/>
    <property type="match status" value="1"/>
</dbReference>
<dbReference type="Pfam" id="PF01565">
    <property type="entry name" value="FAD_binding_4"/>
    <property type="match status" value="1"/>
</dbReference>
<accession>U4LP93</accession>
<dbReference type="Gene3D" id="3.30.465.10">
    <property type="match status" value="1"/>
</dbReference>
<dbReference type="AlphaFoldDB" id="U4LP93"/>
<reference evidence="6 7" key="1">
    <citation type="journal article" date="2013" name="PLoS Genet.">
        <title>The genome and development-dependent transcriptomes of Pyronema confluens: a window into fungal evolution.</title>
        <authorList>
            <person name="Traeger S."/>
            <person name="Altegoer F."/>
            <person name="Freitag M."/>
            <person name="Gabaldon T."/>
            <person name="Kempken F."/>
            <person name="Kumar A."/>
            <person name="Marcet-Houben M."/>
            <person name="Poggeler S."/>
            <person name="Stajich J.E."/>
            <person name="Nowrousian M."/>
        </authorList>
    </citation>
    <scope>NUCLEOTIDE SEQUENCE [LARGE SCALE GENOMIC DNA]</scope>
    <source>
        <strain evidence="7">CBS 100304</strain>
        <tissue evidence="6">Vegetative mycelium</tissue>
    </source>
</reference>
<dbReference type="InterPro" id="IPR036318">
    <property type="entry name" value="FAD-bd_PCMH-like_sf"/>
</dbReference>
<keyword evidence="7" id="KW-1185">Reference proteome</keyword>
<dbReference type="OrthoDB" id="2151789at2759"/>
<protein>
    <submittedName>
        <fullName evidence="6">Similar to Bifunctional solanapyrone synthase acc. no. D7UQ40</fullName>
    </submittedName>
</protein>
<dbReference type="GO" id="GO:0016491">
    <property type="term" value="F:oxidoreductase activity"/>
    <property type="evidence" value="ECO:0007669"/>
    <property type="project" value="UniProtKB-KW"/>
</dbReference>
<evidence type="ECO:0000313" key="6">
    <source>
        <dbReference type="EMBL" id="CCX33387.1"/>
    </source>
</evidence>
<sequence length="507" mass="55606">MTIMSPANLTVSEAIGFVSQLGLSSNDTLTVSEAINKAPATAWATIGILLIYLCFPDRALKPGTEAYTKSQQINWSTRTWTPAALIFVPETPQDISTALRIISFFSIPFAVRSGGHTPFPGPASSDGGLLISLEKLTHLSISADKNIASVGPGNRWVDVYRYLELHGKSAVGGRVPSVGVGGLLTGGGISFYSTHYGMACDMVQSYQVVLSDGRIVTASSQENKDLFKALKGGSNNFGIVTRFNLLTVPSPKGVWGGIALYTPDKIPAITKAIEKYQRKYQLEDPDAAMIQNFLFANEGKLKLWHMMKFHATTDNPESLKEWTEIGPISDDCRRGNLSTIVTDMAKDYEDIHFRNDFRTLSIGVSAELYQILVALCEKHYSTITSIPGMSVSLTFQPMAASTLSNDGNVLGAKKEAQTWLELCTYWNNSSDDERVLGVGKAFIKEATEEAKKRELLYEFLYLNDAAKGQPVIEGYGKRSVEFLKGVSRKYDQRQVFQKLIGGFKLPA</sequence>
<evidence type="ECO:0000259" key="5">
    <source>
        <dbReference type="PROSITE" id="PS51387"/>
    </source>
</evidence>
<dbReference type="PANTHER" id="PTHR42973:SF54">
    <property type="entry name" value="FAD-BINDING PCMH-TYPE DOMAIN-CONTAINING PROTEIN"/>
    <property type="match status" value="1"/>
</dbReference>
<feature type="domain" description="FAD-binding PCMH-type" evidence="5">
    <location>
        <begin position="78"/>
        <end position="250"/>
    </location>
</feature>
<organism evidence="6 7">
    <name type="scientific">Pyronema omphalodes (strain CBS 100304)</name>
    <name type="common">Pyronema confluens</name>
    <dbReference type="NCBI Taxonomy" id="1076935"/>
    <lineage>
        <taxon>Eukaryota</taxon>
        <taxon>Fungi</taxon>
        <taxon>Dikarya</taxon>
        <taxon>Ascomycota</taxon>
        <taxon>Pezizomycotina</taxon>
        <taxon>Pezizomycetes</taxon>
        <taxon>Pezizales</taxon>
        <taxon>Pyronemataceae</taxon>
        <taxon>Pyronema</taxon>
    </lineage>
</organism>
<keyword evidence="4" id="KW-0560">Oxidoreductase</keyword>
<evidence type="ECO:0000256" key="2">
    <source>
        <dbReference type="ARBA" id="ARBA00022630"/>
    </source>
</evidence>
<dbReference type="PANTHER" id="PTHR42973">
    <property type="entry name" value="BINDING OXIDOREDUCTASE, PUTATIVE (AFU_ORTHOLOGUE AFUA_1G17690)-RELATED"/>
    <property type="match status" value="1"/>
</dbReference>